<dbReference type="EnsemblPlants" id="Solyc12g056970.1.1">
    <property type="protein sequence ID" value="Solyc12g056970.1.1.1"/>
    <property type="gene ID" value="Solyc12g056970.1"/>
</dbReference>
<proteinExistence type="predicted"/>
<accession>A0A3Q7JBC5</accession>
<reference evidence="1" key="2">
    <citation type="submission" date="2019-01" db="UniProtKB">
        <authorList>
            <consortium name="EnsemblPlants"/>
        </authorList>
    </citation>
    <scope>IDENTIFICATION</scope>
    <source>
        <strain evidence="1">cv. Heinz 1706</strain>
    </source>
</reference>
<dbReference type="Proteomes" id="UP000004994">
    <property type="component" value="Chromosome 12"/>
</dbReference>
<dbReference type="InParanoid" id="A0A3Q7JBC5"/>
<organism evidence="1">
    <name type="scientific">Solanum lycopersicum</name>
    <name type="common">Tomato</name>
    <name type="synonym">Lycopersicon esculentum</name>
    <dbReference type="NCBI Taxonomy" id="4081"/>
    <lineage>
        <taxon>Eukaryota</taxon>
        <taxon>Viridiplantae</taxon>
        <taxon>Streptophyta</taxon>
        <taxon>Embryophyta</taxon>
        <taxon>Tracheophyta</taxon>
        <taxon>Spermatophyta</taxon>
        <taxon>Magnoliopsida</taxon>
        <taxon>eudicotyledons</taxon>
        <taxon>Gunneridae</taxon>
        <taxon>Pentapetalae</taxon>
        <taxon>asterids</taxon>
        <taxon>lamiids</taxon>
        <taxon>Solanales</taxon>
        <taxon>Solanaceae</taxon>
        <taxon>Solanoideae</taxon>
        <taxon>Solaneae</taxon>
        <taxon>Solanum</taxon>
        <taxon>Solanum subgen. Lycopersicon</taxon>
    </lineage>
</organism>
<sequence length="73" mass="8352">MGLVHSIHKDIAAEATAEIRWLRRAKQFFSPRGQLSFSTKSLICGATIWIRSPLSRDYESCNCTLIIHFNDQN</sequence>
<protein>
    <submittedName>
        <fullName evidence="1">Uncharacterized protein</fullName>
    </submittedName>
</protein>
<evidence type="ECO:0000313" key="2">
    <source>
        <dbReference type="Proteomes" id="UP000004994"/>
    </source>
</evidence>
<evidence type="ECO:0000313" key="1">
    <source>
        <dbReference type="EnsemblPlants" id="Solyc12g056970.1.1.1"/>
    </source>
</evidence>
<reference evidence="1" key="1">
    <citation type="journal article" date="2012" name="Nature">
        <title>The tomato genome sequence provides insights into fleshy fruit evolution.</title>
        <authorList>
            <consortium name="Tomato Genome Consortium"/>
        </authorList>
    </citation>
    <scope>NUCLEOTIDE SEQUENCE [LARGE SCALE GENOMIC DNA]</scope>
    <source>
        <strain evidence="1">cv. Heinz 1706</strain>
    </source>
</reference>
<dbReference type="Gramene" id="Solyc12g056970.1.1">
    <property type="protein sequence ID" value="Solyc12g056970.1.1.1"/>
    <property type="gene ID" value="Solyc12g056970.1"/>
</dbReference>
<keyword evidence="2" id="KW-1185">Reference proteome</keyword>
<dbReference type="AlphaFoldDB" id="A0A3Q7JBC5"/>
<name>A0A3Q7JBC5_SOLLC</name>
<dbReference type="PaxDb" id="4081-Solyc12g056970.1.1"/>